<evidence type="ECO:0000313" key="1">
    <source>
        <dbReference type="EMBL" id="GIX72684.1"/>
    </source>
</evidence>
<dbReference type="AlphaFoldDB" id="A0AAV4MJE6"/>
<sequence length="154" mass="16996">MPFLHTYVWVDSYRLLVLPLASEGVSRHARDLNMDLRTFSERNTPSLIFQEGSRDVLISIQGGRAANKITGVFLLGWGLQTHCYHGRNLPVLQKFDFGKHTIPHLPRRSRDVLISIQGGRAANEINIGSSAGIGDLGTADALLPWKKSSSFAEG</sequence>
<reference evidence="1 2" key="1">
    <citation type="submission" date="2021-06" db="EMBL/GenBank/DDBJ databases">
        <title>Caerostris darwini draft genome.</title>
        <authorList>
            <person name="Kono N."/>
            <person name="Arakawa K."/>
        </authorList>
    </citation>
    <scope>NUCLEOTIDE SEQUENCE [LARGE SCALE GENOMIC DNA]</scope>
</reference>
<gene>
    <name evidence="1" type="ORF">CDAR_581161</name>
</gene>
<dbReference type="EMBL" id="BPLQ01000551">
    <property type="protein sequence ID" value="GIX72684.1"/>
    <property type="molecule type" value="Genomic_DNA"/>
</dbReference>
<comment type="caution">
    <text evidence="1">The sequence shown here is derived from an EMBL/GenBank/DDBJ whole genome shotgun (WGS) entry which is preliminary data.</text>
</comment>
<evidence type="ECO:0000313" key="2">
    <source>
        <dbReference type="Proteomes" id="UP001054837"/>
    </source>
</evidence>
<name>A0AAV4MJE6_9ARAC</name>
<accession>A0AAV4MJE6</accession>
<keyword evidence="2" id="KW-1185">Reference proteome</keyword>
<dbReference type="Proteomes" id="UP001054837">
    <property type="component" value="Unassembled WGS sequence"/>
</dbReference>
<protein>
    <submittedName>
        <fullName evidence="1">Uncharacterized protein</fullName>
    </submittedName>
</protein>
<proteinExistence type="predicted"/>
<organism evidence="1 2">
    <name type="scientific">Caerostris darwini</name>
    <dbReference type="NCBI Taxonomy" id="1538125"/>
    <lineage>
        <taxon>Eukaryota</taxon>
        <taxon>Metazoa</taxon>
        <taxon>Ecdysozoa</taxon>
        <taxon>Arthropoda</taxon>
        <taxon>Chelicerata</taxon>
        <taxon>Arachnida</taxon>
        <taxon>Araneae</taxon>
        <taxon>Araneomorphae</taxon>
        <taxon>Entelegynae</taxon>
        <taxon>Araneoidea</taxon>
        <taxon>Araneidae</taxon>
        <taxon>Caerostris</taxon>
    </lineage>
</organism>